<accession>T1JAF1</accession>
<feature type="coiled-coil region" evidence="3">
    <location>
        <begin position="521"/>
        <end position="555"/>
    </location>
</feature>
<feature type="coiled-coil region" evidence="3">
    <location>
        <begin position="42"/>
        <end position="69"/>
    </location>
</feature>
<dbReference type="Proteomes" id="UP000014500">
    <property type="component" value="Unassembled WGS sequence"/>
</dbReference>
<dbReference type="SUPFAM" id="SSF47576">
    <property type="entry name" value="Calponin-homology domain, CH-domain"/>
    <property type="match status" value="1"/>
</dbReference>
<dbReference type="Pfam" id="PF00307">
    <property type="entry name" value="CH"/>
    <property type="match status" value="1"/>
</dbReference>
<evidence type="ECO:0000256" key="3">
    <source>
        <dbReference type="SAM" id="Coils"/>
    </source>
</evidence>
<comment type="similarity">
    <text evidence="1">Belongs to the cytospin-A family.</text>
</comment>
<dbReference type="InterPro" id="IPR001715">
    <property type="entry name" value="CH_dom"/>
</dbReference>
<reference evidence="6" key="2">
    <citation type="submission" date="2015-02" db="UniProtKB">
        <authorList>
            <consortium name="EnsemblMetazoa"/>
        </authorList>
    </citation>
    <scope>IDENTIFICATION</scope>
</reference>
<dbReference type="SMART" id="SM00033">
    <property type="entry name" value="CH"/>
    <property type="match status" value="1"/>
</dbReference>
<dbReference type="InterPro" id="IPR050540">
    <property type="entry name" value="F-actin_Monoox_Mical"/>
</dbReference>
<reference evidence="7" key="1">
    <citation type="submission" date="2011-05" db="EMBL/GenBank/DDBJ databases">
        <authorList>
            <person name="Richards S.R."/>
            <person name="Qu J."/>
            <person name="Jiang H."/>
            <person name="Jhangiani S.N."/>
            <person name="Agravi P."/>
            <person name="Goodspeed R."/>
            <person name="Gross S."/>
            <person name="Mandapat C."/>
            <person name="Jackson L."/>
            <person name="Mathew T."/>
            <person name="Pu L."/>
            <person name="Thornton R."/>
            <person name="Saada N."/>
            <person name="Wilczek-Boney K.B."/>
            <person name="Lee S."/>
            <person name="Kovar C."/>
            <person name="Wu Y."/>
            <person name="Scherer S.E."/>
            <person name="Worley K.C."/>
            <person name="Muzny D.M."/>
            <person name="Gibbs R."/>
        </authorList>
    </citation>
    <scope>NUCLEOTIDE SEQUENCE</scope>
    <source>
        <strain evidence="7">Brora</strain>
    </source>
</reference>
<dbReference type="CDD" id="cd21199">
    <property type="entry name" value="CH_CYTS"/>
    <property type="match status" value="1"/>
</dbReference>
<feature type="coiled-coil region" evidence="3">
    <location>
        <begin position="263"/>
        <end position="386"/>
    </location>
</feature>
<feature type="compositionally biased region" description="Polar residues" evidence="4">
    <location>
        <begin position="568"/>
        <end position="585"/>
    </location>
</feature>
<evidence type="ECO:0000256" key="2">
    <source>
        <dbReference type="ARBA" id="ARBA00023054"/>
    </source>
</evidence>
<feature type="domain" description="Calponin-homology (CH)" evidence="5">
    <location>
        <begin position="727"/>
        <end position="832"/>
    </location>
</feature>
<protein>
    <recommendedName>
        <fullName evidence="5">Calponin-homology (CH) domain-containing protein</fullName>
    </recommendedName>
</protein>
<evidence type="ECO:0000256" key="4">
    <source>
        <dbReference type="SAM" id="MobiDB-lite"/>
    </source>
</evidence>
<dbReference type="PhylomeDB" id="T1JAF1"/>
<dbReference type="PROSITE" id="PS50021">
    <property type="entry name" value="CH"/>
    <property type="match status" value="1"/>
</dbReference>
<dbReference type="Gene3D" id="1.10.418.10">
    <property type="entry name" value="Calponin-like domain"/>
    <property type="match status" value="1"/>
</dbReference>
<keyword evidence="2 3" id="KW-0175">Coiled coil</keyword>
<organism evidence="6 7">
    <name type="scientific">Strigamia maritima</name>
    <name type="common">European centipede</name>
    <name type="synonym">Geophilus maritimus</name>
    <dbReference type="NCBI Taxonomy" id="126957"/>
    <lineage>
        <taxon>Eukaryota</taxon>
        <taxon>Metazoa</taxon>
        <taxon>Ecdysozoa</taxon>
        <taxon>Arthropoda</taxon>
        <taxon>Myriapoda</taxon>
        <taxon>Chilopoda</taxon>
        <taxon>Pleurostigmophora</taxon>
        <taxon>Geophilomorpha</taxon>
        <taxon>Linotaeniidae</taxon>
        <taxon>Strigamia</taxon>
    </lineage>
</organism>
<evidence type="ECO:0000313" key="6">
    <source>
        <dbReference type="EnsemblMetazoa" id="SMAR010717-PA"/>
    </source>
</evidence>
<evidence type="ECO:0000256" key="1">
    <source>
        <dbReference type="ARBA" id="ARBA00009452"/>
    </source>
</evidence>
<dbReference type="FunFam" id="1.10.418.10:FF:000020">
    <property type="entry name" value="Cytospin-A isoform 1"/>
    <property type="match status" value="1"/>
</dbReference>
<dbReference type="eggNOG" id="KOG4678">
    <property type="taxonomic scope" value="Eukaryota"/>
</dbReference>
<proteinExistence type="inferred from homology"/>
<evidence type="ECO:0000313" key="7">
    <source>
        <dbReference type="Proteomes" id="UP000014500"/>
    </source>
</evidence>
<feature type="region of interest" description="Disordered" evidence="4">
    <location>
        <begin position="608"/>
        <end position="639"/>
    </location>
</feature>
<evidence type="ECO:0000259" key="5">
    <source>
        <dbReference type="PROSITE" id="PS50021"/>
    </source>
</evidence>
<sequence length="833" mass="95110">MDKRDTKTRHGFVWDIEMDELQPRNEDKGKLSQSSAVIEKQISELIHSLEVKTNEIAQLKLELKKFKDEEAAVYDSKFLPNDVKFGMMINPEAFSDDEKQMLLEAGNNSSNPDFSDAGVRNPSENCNSTAEDLAEALECILPSTCDWDKQSNSSISEMSVACLQDRILQMEETHYSTNEELQATLQELTDLQDQLTELQVENEHLAEGKTVLLESLCSQTEKLEDCRVENDNLRQLLFNNTQLTSCNREAKLLELLKTSRDEKETLNSHLVELRSALENVKDEAHAYSEEVAQLQEQLTVMQLNIESANTAKRILAKQSTQSREQLDNLQIEVSRTKTQLENERIKVSELHQAREIVDKSELDELLDNARKEKDDLESHAAVLSEQLAFSQFETTRLKDAMINIEEELKVTKDIAKRDVSEMEFQIDQLNAEKDKLSVEVGVFRESVHELERKCQRHLEDKRELRASICELKQIVEKSTEDVRNVEKRFEEAVSAHQLEIQEWRQFQDDLLMTVRVANDFKAEAQEELEALVLENKNLRDKIASLKAEMERNKQDSPRRNVQATTTLENLITSNAEQELSLPTSNNRRESRPLSVSVKSVIESIENATKQAKANNSGNKQNTCEKNGSNNTNPIETTESFKVTTEITKEAQYVGNDTTKYYTKLPSKQMPESMRISNIPNTQDTTDGIKHSSPISILTNKLDPMRRGSYSDILDRKDPLVSLVKGGGSKRNALLKWCQSKTIGYKGIDITNFSSSWNDGLAFCALLHTYLPDRISYDELDAKNKRRNFTVAFRAAESVGIPCNLNINEMITTERPDWQAIMTYVTAIYKHFET</sequence>
<dbReference type="EMBL" id="JH431998">
    <property type="status" value="NOT_ANNOTATED_CDS"/>
    <property type="molecule type" value="Genomic_DNA"/>
</dbReference>
<dbReference type="OMA" id="LISELEX"/>
<dbReference type="AlphaFoldDB" id="T1JAF1"/>
<feature type="coiled-coil region" evidence="3">
    <location>
        <begin position="412"/>
        <end position="467"/>
    </location>
</feature>
<keyword evidence="7" id="KW-1185">Reference proteome</keyword>
<feature type="coiled-coil region" evidence="3">
    <location>
        <begin position="178"/>
        <end position="208"/>
    </location>
</feature>
<dbReference type="PANTHER" id="PTHR23167">
    <property type="entry name" value="CALPONIN HOMOLOGY DOMAIN-CONTAINING PROTEIN DDB_G0272472-RELATED"/>
    <property type="match status" value="1"/>
</dbReference>
<dbReference type="HOGENOM" id="CLU_009328_0_0_1"/>
<name>T1JAF1_STRMM</name>
<feature type="region of interest" description="Disordered" evidence="4">
    <location>
        <begin position="568"/>
        <end position="594"/>
    </location>
</feature>
<dbReference type="PANTHER" id="PTHR23167:SF69">
    <property type="entry name" value="FI18193P1"/>
    <property type="match status" value="1"/>
</dbReference>
<dbReference type="InterPro" id="IPR036872">
    <property type="entry name" value="CH_dom_sf"/>
</dbReference>
<dbReference type="EnsemblMetazoa" id="SMAR010717-RA">
    <property type="protein sequence ID" value="SMAR010717-PA"/>
    <property type="gene ID" value="SMAR010717"/>
</dbReference>